<dbReference type="AlphaFoldDB" id="A0AAN6UY52"/>
<dbReference type="RefSeq" id="XP_062634749.1">
    <property type="nucleotide sequence ID" value="XM_062781603.1"/>
</dbReference>
<dbReference type="EMBL" id="MU853612">
    <property type="protein sequence ID" value="KAK4141378.1"/>
    <property type="molecule type" value="Genomic_DNA"/>
</dbReference>
<dbReference type="GO" id="GO:0016805">
    <property type="term" value="F:dipeptidase activity"/>
    <property type="evidence" value="ECO:0007669"/>
    <property type="project" value="TreeGrafter"/>
</dbReference>
<organism evidence="2 3">
    <name type="scientific">Dichotomopilus funicola</name>
    <dbReference type="NCBI Taxonomy" id="1934379"/>
    <lineage>
        <taxon>Eukaryota</taxon>
        <taxon>Fungi</taxon>
        <taxon>Dikarya</taxon>
        <taxon>Ascomycota</taxon>
        <taxon>Pezizomycotina</taxon>
        <taxon>Sordariomycetes</taxon>
        <taxon>Sordariomycetidae</taxon>
        <taxon>Sordariales</taxon>
        <taxon>Chaetomiaceae</taxon>
        <taxon>Dichotomopilus</taxon>
    </lineage>
</organism>
<dbReference type="Proteomes" id="UP001302676">
    <property type="component" value="Unassembled WGS sequence"/>
</dbReference>
<dbReference type="Gene3D" id="3.30.70.360">
    <property type="match status" value="1"/>
</dbReference>
<evidence type="ECO:0000256" key="1">
    <source>
        <dbReference type="SAM" id="SignalP"/>
    </source>
</evidence>
<keyword evidence="3" id="KW-1185">Reference proteome</keyword>
<keyword evidence="1" id="KW-0732">Signal</keyword>
<dbReference type="GeneID" id="87818216"/>
<reference evidence="2" key="1">
    <citation type="journal article" date="2023" name="Mol. Phylogenet. Evol.">
        <title>Genome-scale phylogeny and comparative genomics of the fungal order Sordariales.</title>
        <authorList>
            <person name="Hensen N."/>
            <person name="Bonometti L."/>
            <person name="Westerberg I."/>
            <person name="Brannstrom I.O."/>
            <person name="Guillou S."/>
            <person name="Cros-Aarteil S."/>
            <person name="Calhoun S."/>
            <person name="Haridas S."/>
            <person name="Kuo A."/>
            <person name="Mondo S."/>
            <person name="Pangilinan J."/>
            <person name="Riley R."/>
            <person name="LaButti K."/>
            <person name="Andreopoulos B."/>
            <person name="Lipzen A."/>
            <person name="Chen C."/>
            <person name="Yan M."/>
            <person name="Daum C."/>
            <person name="Ng V."/>
            <person name="Clum A."/>
            <person name="Steindorff A."/>
            <person name="Ohm R.A."/>
            <person name="Martin F."/>
            <person name="Silar P."/>
            <person name="Natvig D.O."/>
            <person name="Lalanne C."/>
            <person name="Gautier V."/>
            <person name="Ament-Velasquez S.L."/>
            <person name="Kruys A."/>
            <person name="Hutchinson M.I."/>
            <person name="Powell A.J."/>
            <person name="Barry K."/>
            <person name="Miller A.N."/>
            <person name="Grigoriev I.V."/>
            <person name="Debuchy R."/>
            <person name="Gladieux P."/>
            <person name="Hiltunen Thoren M."/>
            <person name="Johannesson H."/>
        </authorList>
    </citation>
    <scope>NUCLEOTIDE SEQUENCE</scope>
    <source>
        <strain evidence="2">CBS 141.50</strain>
    </source>
</reference>
<gene>
    <name evidence="2" type="ORF">C8A04DRAFT_31008</name>
</gene>
<evidence type="ECO:0008006" key="4">
    <source>
        <dbReference type="Google" id="ProtNLM"/>
    </source>
</evidence>
<name>A0AAN6UY52_9PEZI</name>
<evidence type="ECO:0000313" key="2">
    <source>
        <dbReference type="EMBL" id="KAK4141378.1"/>
    </source>
</evidence>
<accession>A0AAN6UY52</accession>
<evidence type="ECO:0000313" key="3">
    <source>
        <dbReference type="Proteomes" id="UP001302676"/>
    </source>
</evidence>
<feature type="chain" id="PRO_5043048898" description="Amidohydrolase" evidence="1">
    <location>
        <begin position="21"/>
        <end position="529"/>
    </location>
</feature>
<dbReference type="Gene3D" id="3.40.630.10">
    <property type="entry name" value="Zn peptidases"/>
    <property type="match status" value="2"/>
</dbReference>
<comment type="caution">
    <text evidence="2">The sequence shown here is derived from an EMBL/GenBank/DDBJ whole genome shotgun (WGS) entry which is preliminary data.</text>
</comment>
<dbReference type="InterPro" id="IPR052030">
    <property type="entry name" value="Peptidase_M20/M20A_hydrolases"/>
</dbReference>
<proteinExistence type="predicted"/>
<dbReference type="SUPFAM" id="SSF53187">
    <property type="entry name" value="Zn-dependent exopeptidases"/>
    <property type="match status" value="1"/>
</dbReference>
<dbReference type="PANTHER" id="PTHR30575">
    <property type="entry name" value="PEPTIDASE M20"/>
    <property type="match status" value="1"/>
</dbReference>
<feature type="signal peptide" evidence="1">
    <location>
        <begin position="1"/>
        <end position="20"/>
    </location>
</feature>
<protein>
    <recommendedName>
        <fullName evidence="4">Amidohydrolase</fullName>
    </recommendedName>
</protein>
<reference evidence="2" key="2">
    <citation type="submission" date="2023-05" db="EMBL/GenBank/DDBJ databases">
        <authorList>
            <consortium name="Lawrence Berkeley National Laboratory"/>
            <person name="Steindorff A."/>
            <person name="Hensen N."/>
            <person name="Bonometti L."/>
            <person name="Westerberg I."/>
            <person name="Brannstrom I.O."/>
            <person name="Guillou S."/>
            <person name="Cros-Aarteil S."/>
            <person name="Calhoun S."/>
            <person name="Haridas S."/>
            <person name="Kuo A."/>
            <person name="Mondo S."/>
            <person name="Pangilinan J."/>
            <person name="Riley R."/>
            <person name="Labutti K."/>
            <person name="Andreopoulos B."/>
            <person name="Lipzen A."/>
            <person name="Chen C."/>
            <person name="Yanf M."/>
            <person name="Daum C."/>
            <person name="Ng V."/>
            <person name="Clum A."/>
            <person name="Ohm R."/>
            <person name="Martin F."/>
            <person name="Silar P."/>
            <person name="Natvig D."/>
            <person name="Lalanne C."/>
            <person name="Gautier V."/>
            <person name="Ament-Velasquez S.L."/>
            <person name="Kruys A."/>
            <person name="Hutchinson M.I."/>
            <person name="Powell A.J."/>
            <person name="Barry K."/>
            <person name="Miller A.N."/>
            <person name="Grigoriev I.V."/>
            <person name="Debuchy R."/>
            <person name="Gladieux P."/>
            <person name="Thoren M.H."/>
            <person name="Johannesson H."/>
        </authorList>
    </citation>
    <scope>NUCLEOTIDE SEQUENCE</scope>
    <source>
        <strain evidence="2">CBS 141.50</strain>
    </source>
</reference>
<dbReference type="PANTHER" id="PTHR30575:SF0">
    <property type="entry name" value="XAA-ARG DIPEPTIDASE"/>
    <property type="match status" value="1"/>
</dbReference>
<sequence length="529" mass="55459">MRSSFLTLVALTGHHTLTHAADISNLASTLQTLSTSIFPPLQSIATSVWSHPEIGLDEHYAHDLVIDYFTNTLPNVWDTITPQAFGLDTAWRLEFSTPSSTSSGDGDLPVIGFLAEYDALVGIGHACGHNQILLTALTAASLTRQALLDLGIPGRVVVLGTPDEENAAGKCLLRSQSGGAAYEGVDVWMMAHPTNANAVQPMNARVNAITDFRGASHEEAVRRAYGAMVAVRDLVTQGGLPGTSSSVVAVEEVGMFECNIVQGQISLGIRGVELDVVKQTVDGLLGGDDGTYPGVSFTAVADKDGKGVNVTALGPGGHASESTKGPLVLTVETFRALSGQDGVEFYLPGNTTLAELGVVFDIRSRYTQDLDLVLETVEAAIKGSSGGDSADITITTDTVYPALEVTPFLPDLFTSLLATPEYGSQTDFPISTFAPASTDAGCVQQAVVDPDSRKLVGSEKVVFHPNYNICDAANSGGKCAFNHEPGFATAAGTDYAYQRTEVIARALADVAVRLLNDPAVMANATAILA</sequence>